<evidence type="ECO:0000313" key="1">
    <source>
        <dbReference type="EMBL" id="MBW6435301.1"/>
    </source>
</evidence>
<protein>
    <recommendedName>
        <fullName evidence="3">Secreted protein</fullName>
    </recommendedName>
</protein>
<name>A0ABS7B2P6_9ACTN</name>
<keyword evidence="2" id="KW-1185">Reference proteome</keyword>
<sequence>MRLDWEMLDRRARCGDHAGVARLLLHASEEDRLAFGKAVEAGIKGADPSVWWRSDTNPAPGYALAVIGTAPTAAKAATLLMRRELRAMWRMIPVDRFLAVALARELDWLGDLGARLSRRLPTRNNWDNGEWAFTTSVMRAGGVEPPVTEGIVHGWLLSLLRSYGDRGQKRPPLNVRMREDPYLDLLLPAVFEMDGLGADITHSSWGEPEGPPSPAHHFPAAVVSLVAEGRLERKDILTAVVDRLVRGDKPNALRPFVLLHDELAPTVDEIAGHALDHARMLAEGAGPVAALSQRALRTLDGAGRLDLETLLDTSATALLRREKTLVKAQISWLEKVARREPGRAGEVFETIGVAFGHPALDIQERALTLIGKQVPRLGPELLTRLADAAQVLAGDLPARAAELFGSAAPMAGSTGVPSPPPPAEPVLMPPPIATAAELAEEVVALLHEQSGVRWERVLAALVTLHARDGRGALATALRPVMERYPGWFSESRWNSGSPFVCLATAIRMVIDAPRHDSTHQRLHSAVRVAWQEGRRGGVDSKLSDRPDGVLALRAAEVAVHLNGSMMPMLVATPTRVNGSLDPAVLLERLSRADAEGWQPWPFDLEQALLRLPRAPVPAEVTAGAAELASAAGRQFAQWLASGGLPDPVSEPFTQFGDRKANGSYTWDAPVPRRLAARLRPARDGGLRLERQLLTLDPLKYPVYMPDDFKGVEEVLAMVLPHHREAAAAWALGEVASMADQDQKGPGRLLPLLADGTGPIGPALVTALAYTFGAKQEPDRAAAVDAFLTLAAATASTAGGPTNAADTAAEGPANAACTSAGGPANAACTSAEGPTTTGSGATFAGSVGAVLGDLCSDGTVKLSRVVPGLADAHRAGASVAVWELLTAALPELLAAKPRSLPDLLELATQVAVTIGARDEIPGLAAEAARPGSSRLVQEAKRLRSLLAP</sequence>
<accession>A0ABS7B2P6</accession>
<gene>
    <name evidence="1" type="ORF">KZ829_16305</name>
</gene>
<evidence type="ECO:0000313" key="2">
    <source>
        <dbReference type="Proteomes" id="UP001519863"/>
    </source>
</evidence>
<dbReference type="Proteomes" id="UP001519863">
    <property type="component" value="Unassembled WGS sequence"/>
</dbReference>
<dbReference type="RefSeq" id="WP_220144769.1">
    <property type="nucleotide sequence ID" value="NZ_JAHXZI010000008.1"/>
</dbReference>
<comment type="caution">
    <text evidence="1">The sequence shown here is derived from an EMBL/GenBank/DDBJ whole genome shotgun (WGS) entry which is preliminary data.</text>
</comment>
<dbReference type="EMBL" id="JAHXZI010000008">
    <property type="protein sequence ID" value="MBW6435301.1"/>
    <property type="molecule type" value="Genomic_DNA"/>
</dbReference>
<organism evidence="1 2">
    <name type="scientific">Actinoplanes hulinensis</name>
    <dbReference type="NCBI Taxonomy" id="1144547"/>
    <lineage>
        <taxon>Bacteria</taxon>
        <taxon>Bacillati</taxon>
        <taxon>Actinomycetota</taxon>
        <taxon>Actinomycetes</taxon>
        <taxon>Micromonosporales</taxon>
        <taxon>Micromonosporaceae</taxon>
        <taxon>Actinoplanes</taxon>
    </lineage>
</organism>
<evidence type="ECO:0008006" key="3">
    <source>
        <dbReference type="Google" id="ProtNLM"/>
    </source>
</evidence>
<proteinExistence type="predicted"/>
<reference evidence="1 2" key="1">
    <citation type="journal article" date="2013" name="Antonie Van Leeuwenhoek">
        <title>Actinoplanes hulinensis sp. nov., a novel actinomycete isolated from soybean root (Glycine max (L.) Merr).</title>
        <authorList>
            <person name="Shen Y."/>
            <person name="Liu C."/>
            <person name="Wang X."/>
            <person name="Zhao J."/>
            <person name="Jia F."/>
            <person name="Zhang Y."/>
            <person name="Wang L."/>
            <person name="Yang D."/>
            <person name="Xiang W."/>
        </authorList>
    </citation>
    <scope>NUCLEOTIDE SEQUENCE [LARGE SCALE GENOMIC DNA]</scope>
    <source>
        <strain evidence="1 2">NEAU-M9</strain>
    </source>
</reference>